<keyword evidence="2" id="KW-0472">Membrane</keyword>
<sequence>MQETFRAEENQRYDETYRSREYNRSEETFGSSEIFRSAEYRENDAGGEEPSAKRSAAKSAAKVARRRREIMTGGILSATGAVAGATVIAVAITVMAALNVTAVFSDVTSYSVCVNFLIENTARVPLTACLQNEGKQYLLELDADETVCRAYFDFLVPDTEYLLTVKDGEGKSYFSQTYRTAPYEQKLFPVEQGAAENGLFLQFEEADLTADEYLVYLSGELLETDFGAGAPLIRAENLLANTEYEVRIVNGINGELLFREMMTTGNALFYETVYLNANEAMFRFDGAQLAGRNVAVYLDNVLQPQKLGEEEETLTLGALQANTGYQLDIYDTETGELLLRDTFTTPEFSVVFASVETMENEISIYHEINLSEGQSLKIQLLKGEIPVEEQEIVFQEESPDGSSSTGDLRLTVFENCDSFTGYTVRVLGEDFVPLYEYECRTESLFLIPEALIQSEEEENGEPVTVFRRTEDSAETVESIQYSSPGSVSLDGVYIECVSANGLTLPVSFYGDSTMAYGECRLFTQYARSGEIYELRLYSYQDETTLRLEETRLIRVADDGAPLEYPAFEATATEDESGGGMVLTVAHTGGNLFADGTGGTLLYIIESDLFADGRIVTEDFAVSPTQTWDLETPAAGTYEIRLILVSGDMEYVFFVTTVIVGQGGSTR</sequence>
<reference evidence="3" key="2">
    <citation type="journal article" date="2021" name="PeerJ">
        <title>Extensive microbial diversity within the chicken gut microbiome revealed by metagenomics and culture.</title>
        <authorList>
            <person name="Gilroy R."/>
            <person name="Ravi A."/>
            <person name="Getino M."/>
            <person name="Pursley I."/>
            <person name="Horton D.L."/>
            <person name="Alikhan N.F."/>
            <person name="Baker D."/>
            <person name="Gharbi K."/>
            <person name="Hall N."/>
            <person name="Watson M."/>
            <person name="Adriaenssens E.M."/>
            <person name="Foster-Nyarko E."/>
            <person name="Jarju S."/>
            <person name="Secka A."/>
            <person name="Antonio M."/>
            <person name="Oren A."/>
            <person name="Chaudhuri R.R."/>
            <person name="La Ragione R."/>
            <person name="Hildebrand F."/>
            <person name="Pallen M.J."/>
        </authorList>
    </citation>
    <scope>NUCLEOTIDE SEQUENCE</scope>
    <source>
        <strain evidence="3">11687</strain>
    </source>
</reference>
<evidence type="ECO:0000256" key="2">
    <source>
        <dbReference type="SAM" id="Phobius"/>
    </source>
</evidence>
<reference evidence="3" key="1">
    <citation type="submission" date="2020-10" db="EMBL/GenBank/DDBJ databases">
        <authorList>
            <person name="Gilroy R."/>
        </authorList>
    </citation>
    <scope>NUCLEOTIDE SEQUENCE</scope>
    <source>
        <strain evidence="3">11687</strain>
    </source>
</reference>
<dbReference type="Proteomes" id="UP000824081">
    <property type="component" value="Unassembled WGS sequence"/>
</dbReference>
<comment type="caution">
    <text evidence="3">The sequence shown here is derived from an EMBL/GenBank/DDBJ whole genome shotgun (WGS) entry which is preliminary data.</text>
</comment>
<evidence type="ECO:0000313" key="4">
    <source>
        <dbReference type="Proteomes" id="UP000824081"/>
    </source>
</evidence>
<accession>A0A9D1MF21</accession>
<keyword evidence="2" id="KW-1133">Transmembrane helix</keyword>
<organism evidence="3 4">
    <name type="scientific">Candidatus Scatosoma pullistercoris</name>
    <dbReference type="NCBI Taxonomy" id="2840934"/>
    <lineage>
        <taxon>Bacteria</taxon>
        <taxon>Bacillati</taxon>
        <taxon>Bacillota</taxon>
        <taxon>Clostridia</taxon>
        <taxon>Candidatus Scatosoma</taxon>
    </lineage>
</organism>
<feature type="transmembrane region" description="Helical" evidence="2">
    <location>
        <begin position="75"/>
        <end position="98"/>
    </location>
</feature>
<keyword evidence="2" id="KW-0812">Transmembrane</keyword>
<proteinExistence type="predicted"/>
<feature type="compositionally biased region" description="Basic and acidic residues" evidence="1">
    <location>
        <begin position="1"/>
        <end position="27"/>
    </location>
</feature>
<dbReference type="EMBL" id="DVMZ01000058">
    <property type="protein sequence ID" value="HIU58887.1"/>
    <property type="molecule type" value="Genomic_DNA"/>
</dbReference>
<gene>
    <name evidence="3" type="ORF">IAC57_02175</name>
</gene>
<feature type="region of interest" description="Disordered" evidence="1">
    <location>
        <begin position="1"/>
        <end position="58"/>
    </location>
</feature>
<name>A0A9D1MF21_9FIRM</name>
<evidence type="ECO:0000256" key="1">
    <source>
        <dbReference type="SAM" id="MobiDB-lite"/>
    </source>
</evidence>
<dbReference type="AlphaFoldDB" id="A0A9D1MF21"/>
<protein>
    <submittedName>
        <fullName evidence="3">Uncharacterized protein</fullName>
    </submittedName>
</protein>
<evidence type="ECO:0000313" key="3">
    <source>
        <dbReference type="EMBL" id="HIU58887.1"/>
    </source>
</evidence>